<evidence type="ECO:0000259" key="10">
    <source>
        <dbReference type="Pfam" id="PF13953"/>
    </source>
</evidence>
<dbReference type="InterPro" id="IPR025885">
    <property type="entry name" value="PapC_N"/>
</dbReference>
<feature type="chain" id="PRO_5016691120" evidence="9">
    <location>
        <begin position="28"/>
        <end position="858"/>
    </location>
</feature>
<dbReference type="Pfam" id="PF00577">
    <property type="entry name" value="Usher"/>
    <property type="match status" value="1"/>
</dbReference>
<organism evidence="12 13">
    <name type="scientific">Erwinia tracheiphila</name>
    <dbReference type="NCBI Taxonomy" id="65700"/>
    <lineage>
        <taxon>Bacteria</taxon>
        <taxon>Pseudomonadati</taxon>
        <taxon>Pseudomonadota</taxon>
        <taxon>Gammaproteobacteria</taxon>
        <taxon>Enterobacterales</taxon>
        <taxon>Erwiniaceae</taxon>
        <taxon>Erwinia</taxon>
    </lineage>
</organism>
<dbReference type="Pfam" id="PF13953">
    <property type="entry name" value="PapC_C"/>
    <property type="match status" value="1"/>
</dbReference>
<gene>
    <name evidence="12" type="ORF">AV903_24355</name>
</gene>
<evidence type="ECO:0000256" key="8">
    <source>
        <dbReference type="ARBA" id="ARBA00023237"/>
    </source>
</evidence>
<dbReference type="Pfam" id="PF13954">
    <property type="entry name" value="PapC_N"/>
    <property type="match status" value="1"/>
</dbReference>
<keyword evidence="5" id="KW-0812">Transmembrane</keyword>
<evidence type="ECO:0000256" key="3">
    <source>
        <dbReference type="ARBA" id="ARBA00022448"/>
    </source>
</evidence>
<dbReference type="InterPro" id="IPR000015">
    <property type="entry name" value="Fimb_usher"/>
</dbReference>
<evidence type="ECO:0000259" key="11">
    <source>
        <dbReference type="Pfam" id="PF13954"/>
    </source>
</evidence>
<evidence type="ECO:0000256" key="2">
    <source>
        <dbReference type="ARBA" id="ARBA00008064"/>
    </source>
</evidence>
<dbReference type="InterPro" id="IPR025949">
    <property type="entry name" value="PapC-like_C"/>
</dbReference>
<accession>A0A345CYA7</accession>
<sequence>MKTSRNGNKCARQSLSLFFLVQITGFAATTTANTPEQAQNVQFDSSFLYVNDKSAIDLNRFAKSAAAQPGIWRTDIYINNAASGKEDVHFIADQDGVVYPCLTASLLKKVPFATEKLPENFYESDPHACLDLEKKIPLAEAIYDSNEQRLDISVPQIMLVKIARGTVGRDHWDRGIVAFPLGYSFSAWRSESQGKLYQSAYGSINAGLNLGAWYFRHNGHSSWQEHQKLSYTPVNTWVQRDIPSIQGRLLVGQASTPGLIFDTLPFSGVQLTTDDRMLPYSLRGYAPEIRGIARTSARVTVRQNDQLIYEATVPPGEFLINDIYPAGYGSNLLVTIRESDGSEQHFEVPYSSIAQLLRPGNHRYSFTAGNIRSTSLSTHPSFFEGSWQYGFNNAITGWGGLQFSEHYRAVQLGAALGTEMGAFALDVTHASDTEKRWKALQHASGESYKFTWSKTVDVTNSNLSLSVWQFSTQGYQDLFSAVQNRQALKNGSLSTASWRTRQRLALTLNQSLPADFGHLTFTGSVQNYWHQPHDSRQFQFGYSNRFKSISWGITANRTFSTDGKAENNVLLNFTLPLGDSSNRSSSQLRLDLNRNGEGRYTKQSTLTGTLGEANLFSYGITAANENNKGTSGSLTGSYRSRAALLSSSWSKGNSYKSGSVSLSGTLLAHAGGITLTPYTSDTFALIEAPGAEGARVSTYPGVYVDSAGFTAVPYLNPYQFNEITIDPAGASSHIELHDTTQQVVPLSGAVVAVRYNTRFGIPLLIKAQFQGAPIKFGADVIDEKGQSLGAVGQAGQVFVRVDEKHGQLKIKWAEGQDGECTVDYQLQPNSKEKHPHLQRVDSVCVGHSHNAASPKNNE</sequence>
<dbReference type="SUPFAM" id="SSF141729">
    <property type="entry name" value="FimD N-terminal domain-like"/>
    <property type="match status" value="1"/>
</dbReference>
<dbReference type="GO" id="GO:0015473">
    <property type="term" value="F:fimbrial usher porin activity"/>
    <property type="evidence" value="ECO:0007669"/>
    <property type="project" value="InterPro"/>
</dbReference>
<dbReference type="Gene3D" id="2.60.40.2070">
    <property type="match status" value="1"/>
</dbReference>
<dbReference type="Proteomes" id="UP000264980">
    <property type="component" value="Chromosome"/>
</dbReference>
<dbReference type="Gene3D" id="2.60.40.2610">
    <property type="entry name" value="Outer membrane usher protein FimD, plug domain"/>
    <property type="match status" value="1"/>
</dbReference>
<evidence type="ECO:0000313" key="12">
    <source>
        <dbReference type="EMBL" id="AXF78424.1"/>
    </source>
</evidence>
<dbReference type="PANTHER" id="PTHR30451">
    <property type="entry name" value="OUTER MEMBRANE USHER PROTEIN"/>
    <property type="match status" value="1"/>
</dbReference>
<dbReference type="GO" id="GO:0009297">
    <property type="term" value="P:pilus assembly"/>
    <property type="evidence" value="ECO:0007669"/>
    <property type="project" value="InterPro"/>
</dbReference>
<dbReference type="PANTHER" id="PTHR30451:SF20">
    <property type="entry name" value="FIMBRIAE USHER"/>
    <property type="match status" value="1"/>
</dbReference>
<dbReference type="AlphaFoldDB" id="A0A345CYA7"/>
<feature type="domain" description="PapC-like C-terminal" evidence="10">
    <location>
        <begin position="770"/>
        <end position="827"/>
    </location>
</feature>
<evidence type="ECO:0000256" key="1">
    <source>
        <dbReference type="ARBA" id="ARBA00004571"/>
    </source>
</evidence>
<name>A0A345CYA7_9GAMM</name>
<comment type="similarity">
    <text evidence="2">Belongs to the fimbrial export usher family.</text>
</comment>
<dbReference type="EMBL" id="CP013970">
    <property type="protein sequence ID" value="AXF78424.1"/>
    <property type="molecule type" value="Genomic_DNA"/>
</dbReference>
<dbReference type="InterPro" id="IPR043142">
    <property type="entry name" value="PapC-like_C_sf"/>
</dbReference>
<keyword evidence="7" id="KW-0472">Membrane</keyword>
<evidence type="ECO:0000313" key="13">
    <source>
        <dbReference type="Proteomes" id="UP000264980"/>
    </source>
</evidence>
<protein>
    <submittedName>
        <fullName evidence="12">Fimbrial biogenesis outer membrane usher protein</fullName>
    </submittedName>
</protein>
<evidence type="ECO:0000256" key="6">
    <source>
        <dbReference type="ARBA" id="ARBA00022729"/>
    </source>
</evidence>
<evidence type="ECO:0000256" key="9">
    <source>
        <dbReference type="SAM" id="SignalP"/>
    </source>
</evidence>
<feature type="domain" description="PapC N-terminal" evidence="11">
    <location>
        <begin position="42"/>
        <end position="187"/>
    </location>
</feature>
<dbReference type="Gene3D" id="3.10.20.410">
    <property type="match status" value="1"/>
</dbReference>
<evidence type="ECO:0000256" key="7">
    <source>
        <dbReference type="ARBA" id="ARBA00023136"/>
    </source>
</evidence>
<dbReference type="Gene3D" id="2.60.40.3110">
    <property type="match status" value="1"/>
</dbReference>
<keyword evidence="3" id="KW-0813">Transport</keyword>
<comment type="subcellular location">
    <subcellularLocation>
        <location evidence="1">Cell outer membrane</location>
        <topology evidence="1">Multi-pass membrane protein</topology>
    </subcellularLocation>
</comment>
<dbReference type="InterPro" id="IPR037224">
    <property type="entry name" value="PapC_N_sf"/>
</dbReference>
<dbReference type="FunFam" id="2.60.40.3110:FF:000001">
    <property type="entry name" value="Putative fimbrial outer membrane usher"/>
    <property type="match status" value="1"/>
</dbReference>
<dbReference type="GO" id="GO:0009279">
    <property type="term" value="C:cell outer membrane"/>
    <property type="evidence" value="ECO:0007669"/>
    <property type="project" value="UniProtKB-SubCell"/>
</dbReference>
<dbReference type="RefSeq" id="WP_233479190.1">
    <property type="nucleotide sequence ID" value="NZ_CP013970.1"/>
</dbReference>
<reference evidence="13" key="1">
    <citation type="submission" date="2016-01" db="EMBL/GenBank/DDBJ databases">
        <authorList>
            <person name="Shapiro L."/>
        </authorList>
    </citation>
    <scope>NUCLEOTIDE SEQUENCE [LARGE SCALE GENOMIC DNA]</scope>
    <source>
        <strain evidence="13">MDcuke</strain>
    </source>
</reference>
<keyword evidence="8" id="KW-0998">Cell outer membrane</keyword>
<dbReference type="InterPro" id="IPR042186">
    <property type="entry name" value="FimD_plug_dom"/>
</dbReference>
<keyword evidence="4" id="KW-1134">Transmembrane beta strand</keyword>
<keyword evidence="6 9" id="KW-0732">Signal</keyword>
<evidence type="ECO:0000256" key="5">
    <source>
        <dbReference type="ARBA" id="ARBA00022692"/>
    </source>
</evidence>
<feature type="signal peptide" evidence="9">
    <location>
        <begin position="1"/>
        <end position="27"/>
    </location>
</feature>
<evidence type="ECO:0000256" key="4">
    <source>
        <dbReference type="ARBA" id="ARBA00022452"/>
    </source>
</evidence>
<proteinExistence type="inferred from homology"/>